<accession>A0A2N7TQ99</accession>
<reference evidence="2 3" key="1">
    <citation type="submission" date="2018-01" db="EMBL/GenBank/DDBJ databases">
        <title>Halomonas endophytica sp. nov., isolated from storage liquid in the stems of Populus euphratica.</title>
        <authorList>
            <person name="Chen C."/>
        </authorList>
    </citation>
    <scope>NUCLEOTIDE SEQUENCE [LARGE SCALE GENOMIC DNA]</scope>
    <source>
        <strain evidence="2 3">DSM 26881</strain>
    </source>
</reference>
<dbReference type="Proteomes" id="UP000235346">
    <property type="component" value="Unassembled WGS sequence"/>
</dbReference>
<dbReference type="InterPro" id="IPR018968">
    <property type="entry name" value="Phasin"/>
</dbReference>
<evidence type="ECO:0000313" key="3">
    <source>
        <dbReference type="Proteomes" id="UP000235346"/>
    </source>
</evidence>
<dbReference type="Pfam" id="PF09361">
    <property type="entry name" value="Phasin_2"/>
    <property type="match status" value="1"/>
</dbReference>
<dbReference type="RefSeq" id="WP_102627252.1">
    <property type="nucleotide sequence ID" value="NZ_PDOH01000055.1"/>
</dbReference>
<organism evidence="2 3">
    <name type="scientific">Halomonas heilongjiangensis</name>
    <dbReference type="NCBI Taxonomy" id="1387883"/>
    <lineage>
        <taxon>Bacteria</taxon>
        <taxon>Pseudomonadati</taxon>
        <taxon>Pseudomonadota</taxon>
        <taxon>Gammaproteobacteria</taxon>
        <taxon>Oceanospirillales</taxon>
        <taxon>Halomonadaceae</taxon>
        <taxon>Halomonas</taxon>
    </lineage>
</organism>
<feature type="domain" description="Phasin" evidence="1">
    <location>
        <begin position="13"/>
        <end position="109"/>
    </location>
</feature>
<evidence type="ECO:0000259" key="1">
    <source>
        <dbReference type="Pfam" id="PF09361"/>
    </source>
</evidence>
<gene>
    <name evidence="2" type="ORF">C1H66_07380</name>
</gene>
<protein>
    <submittedName>
        <fullName evidence="2">Phasin family protein</fullName>
    </submittedName>
</protein>
<comment type="caution">
    <text evidence="2">The sequence shown here is derived from an EMBL/GenBank/DDBJ whole genome shotgun (WGS) entry which is preliminary data.</text>
</comment>
<keyword evidence="3" id="KW-1185">Reference proteome</keyword>
<evidence type="ECO:0000313" key="2">
    <source>
        <dbReference type="EMBL" id="PMR70355.1"/>
    </source>
</evidence>
<name>A0A2N7TQ99_9GAMM</name>
<dbReference type="EMBL" id="PNRE01000033">
    <property type="protein sequence ID" value="PMR70355.1"/>
    <property type="molecule type" value="Genomic_DNA"/>
</dbReference>
<sequence length="118" mass="12935">MSKATTEKATEQFQSVFVEPARAYGSLALEYSEKLIAAQFDAARALTDMSLAQTRSWLDVKDPDSFKKVVEGQQKAAQDLGERFKGDAEKVVALSQEYLQKGQKLVEESVKSATAAAK</sequence>
<dbReference type="AlphaFoldDB" id="A0A2N7TQ99"/>
<proteinExistence type="predicted"/>
<dbReference type="OrthoDB" id="8611311at2"/>